<evidence type="ECO:0000256" key="7">
    <source>
        <dbReference type="SAM" id="Phobius"/>
    </source>
</evidence>
<evidence type="ECO:0000256" key="1">
    <source>
        <dbReference type="ARBA" id="ARBA00004651"/>
    </source>
</evidence>
<dbReference type="OrthoDB" id="65739at2"/>
<dbReference type="Proteomes" id="UP000186795">
    <property type="component" value="Unassembled WGS sequence"/>
</dbReference>
<dbReference type="PANTHER" id="PTHR43414">
    <property type="entry name" value="MULTIDRUG RESISTANCE PROTEIN MDTG"/>
    <property type="match status" value="1"/>
</dbReference>
<feature type="transmembrane region" description="Helical" evidence="7">
    <location>
        <begin position="103"/>
        <end position="122"/>
    </location>
</feature>
<dbReference type="AlphaFoldDB" id="A0A1N7KHR6"/>
<dbReference type="EMBL" id="FTOD01000003">
    <property type="protein sequence ID" value="SIS61156.1"/>
    <property type="molecule type" value="Genomic_DNA"/>
</dbReference>
<dbReference type="RefSeq" id="WP_076524013.1">
    <property type="nucleotide sequence ID" value="NZ_CP048103.1"/>
</dbReference>
<keyword evidence="4 7" id="KW-0812">Transmembrane</keyword>
<dbReference type="InterPro" id="IPR020846">
    <property type="entry name" value="MFS_dom"/>
</dbReference>
<dbReference type="InterPro" id="IPR011701">
    <property type="entry name" value="MFS"/>
</dbReference>
<feature type="transmembrane region" description="Helical" evidence="7">
    <location>
        <begin position="246"/>
        <end position="266"/>
    </location>
</feature>
<feature type="transmembrane region" description="Helical" evidence="7">
    <location>
        <begin position="368"/>
        <end position="386"/>
    </location>
</feature>
<evidence type="ECO:0000256" key="5">
    <source>
        <dbReference type="ARBA" id="ARBA00022989"/>
    </source>
</evidence>
<dbReference type="PRINTS" id="PR01035">
    <property type="entry name" value="TCRTETA"/>
</dbReference>
<feature type="transmembrane region" description="Helical" evidence="7">
    <location>
        <begin position="134"/>
        <end position="153"/>
    </location>
</feature>
<accession>A0A1N7KHR6</accession>
<keyword evidence="5 7" id="KW-1133">Transmembrane helix</keyword>
<feature type="transmembrane region" description="Helical" evidence="7">
    <location>
        <begin position="7"/>
        <end position="32"/>
    </location>
</feature>
<evidence type="ECO:0000256" key="4">
    <source>
        <dbReference type="ARBA" id="ARBA00022692"/>
    </source>
</evidence>
<name>A0A1N7KHR6_9BACL</name>
<dbReference type="PANTHER" id="PTHR43414:SF6">
    <property type="entry name" value="MULTIDRUG RESISTANCE PROTEIN MDTG"/>
    <property type="match status" value="1"/>
</dbReference>
<sequence length="412" mass="44436">METWKRNLYILMASQFLVMSAMSMIIPFLPLYLKDMGMTDPKQVQWWAGLIFGINFLSAFVMAPIWGSLADKMGRKIMVLRSGFGMSIVIALMGLAVSPLQLLLLRLLNGTVSGFIPASISLTATNTPKERTGYALGMLQSGAVAGNIMGPFIGGALAEVVGFRMIFLLTGIMITLATLVVSFAVKEEVKPDPSEKKAGFFADGSQILHEKRLLILFSVGFMLQFAMLASMPQMSLFVDQLGAPGGYIAFFAGAVTAVTGMANLLSSPRLGKLGDRYGSERVLFFAMLGAALFFIPHAFVTSVWQLLIFRFLLGLCIGGLLPSLNNLIQKNAPPGKESTAYGYSTSATFLGNMLGPIIGGYLTGFIGIRGLFLLTAAMLLIGAMWLKKGLQRVAVDSPRTHQFPPGKMPSAR</sequence>
<keyword evidence="3" id="KW-1003">Cell membrane</keyword>
<keyword evidence="2" id="KW-0813">Transport</keyword>
<dbReference type="Gene3D" id="1.20.1250.20">
    <property type="entry name" value="MFS general substrate transporter like domains"/>
    <property type="match status" value="1"/>
</dbReference>
<feature type="domain" description="Major facilitator superfamily (MFS) profile" evidence="8">
    <location>
        <begin position="7"/>
        <end position="394"/>
    </location>
</feature>
<comment type="subcellular location">
    <subcellularLocation>
        <location evidence="1">Cell membrane</location>
        <topology evidence="1">Multi-pass membrane protein</topology>
    </subcellularLocation>
</comment>
<proteinExistence type="predicted"/>
<dbReference type="GO" id="GO:0005886">
    <property type="term" value="C:plasma membrane"/>
    <property type="evidence" value="ECO:0007669"/>
    <property type="project" value="UniProtKB-SubCell"/>
</dbReference>
<feature type="transmembrane region" description="Helical" evidence="7">
    <location>
        <begin position="306"/>
        <end position="328"/>
    </location>
</feature>
<feature type="transmembrane region" description="Helical" evidence="7">
    <location>
        <begin position="282"/>
        <end position="300"/>
    </location>
</feature>
<feature type="transmembrane region" description="Helical" evidence="7">
    <location>
        <begin position="78"/>
        <end position="97"/>
    </location>
</feature>
<reference evidence="10" key="1">
    <citation type="submission" date="2017-01" db="EMBL/GenBank/DDBJ databases">
        <authorList>
            <person name="Varghese N."/>
            <person name="Submissions S."/>
        </authorList>
    </citation>
    <scope>NUCLEOTIDE SEQUENCE [LARGE SCALE GENOMIC DNA]</scope>
    <source>
        <strain evidence="10">DSM 45196</strain>
    </source>
</reference>
<dbReference type="InterPro" id="IPR001958">
    <property type="entry name" value="Tet-R_TetA/multi-R_MdtG-like"/>
</dbReference>
<dbReference type="InterPro" id="IPR036259">
    <property type="entry name" value="MFS_trans_sf"/>
</dbReference>
<dbReference type="GO" id="GO:0022857">
    <property type="term" value="F:transmembrane transporter activity"/>
    <property type="evidence" value="ECO:0007669"/>
    <property type="project" value="InterPro"/>
</dbReference>
<gene>
    <name evidence="9" type="ORF">SAMN05421790_10382</name>
</gene>
<evidence type="ECO:0000256" key="6">
    <source>
        <dbReference type="ARBA" id="ARBA00023136"/>
    </source>
</evidence>
<feature type="transmembrane region" description="Helical" evidence="7">
    <location>
        <begin position="44"/>
        <end position="66"/>
    </location>
</feature>
<dbReference type="PROSITE" id="PS50850">
    <property type="entry name" value="MFS"/>
    <property type="match status" value="1"/>
</dbReference>
<feature type="transmembrane region" description="Helical" evidence="7">
    <location>
        <begin position="213"/>
        <end position="234"/>
    </location>
</feature>
<dbReference type="Pfam" id="PF07690">
    <property type="entry name" value="MFS_1"/>
    <property type="match status" value="1"/>
</dbReference>
<protein>
    <submittedName>
        <fullName evidence="9">MFS transporter, DHA1 family, multidrug resistance protein</fullName>
    </submittedName>
</protein>
<evidence type="ECO:0000313" key="9">
    <source>
        <dbReference type="EMBL" id="SIS61156.1"/>
    </source>
</evidence>
<evidence type="ECO:0000256" key="3">
    <source>
        <dbReference type="ARBA" id="ARBA00022475"/>
    </source>
</evidence>
<evidence type="ECO:0000259" key="8">
    <source>
        <dbReference type="PROSITE" id="PS50850"/>
    </source>
</evidence>
<dbReference type="Gene3D" id="1.20.1720.10">
    <property type="entry name" value="Multidrug resistance protein D"/>
    <property type="match status" value="1"/>
</dbReference>
<evidence type="ECO:0000313" key="10">
    <source>
        <dbReference type="Proteomes" id="UP000186795"/>
    </source>
</evidence>
<keyword evidence="10" id="KW-1185">Reference proteome</keyword>
<dbReference type="SUPFAM" id="SSF103473">
    <property type="entry name" value="MFS general substrate transporter"/>
    <property type="match status" value="1"/>
</dbReference>
<keyword evidence="6 7" id="KW-0472">Membrane</keyword>
<feature type="transmembrane region" description="Helical" evidence="7">
    <location>
        <begin position="340"/>
        <end position="362"/>
    </location>
</feature>
<evidence type="ECO:0000256" key="2">
    <source>
        <dbReference type="ARBA" id="ARBA00022448"/>
    </source>
</evidence>
<organism evidence="9 10">
    <name type="scientific">Kroppenstedtia eburnea</name>
    <dbReference type="NCBI Taxonomy" id="714067"/>
    <lineage>
        <taxon>Bacteria</taxon>
        <taxon>Bacillati</taxon>
        <taxon>Bacillota</taxon>
        <taxon>Bacilli</taxon>
        <taxon>Bacillales</taxon>
        <taxon>Thermoactinomycetaceae</taxon>
        <taxon>Kroppenstedtia</taxon>
    </lineage>
</organism>
<feature type="transmembrane region" description="Helical" evidence="7">
    <location>
        <begin position="165"/>
        <end position="185"/>
    </location>
</feature>